<comment type="similarity">
    <text evidence="1">Belongs to the CsgA/CsgB family.</text>
</comment>
<gene>
    <name evidence="3" type="ORF">BIU88_01745</name>
</gene>
<name>A0A1D8D559_CHLLM</name>
<dbReference type="EMBL" id="CP017305">
    <property type="protein sequence ID" value="AOS82978.1"/>
    <property type="molecule type" value="Genomic_DNA"/>
</dbReference>
<accession>A0A1D8D559</accession>
<evidence type="ECO:0008006" key="5">
    <source>
        <dbReference type="Google" id="ProtNLM"/>
    </source>
</evidence>
<evidence type="ECO:0000313" key="4">
    <source>
        <dbReference type="Proteomes" id="UP000095185"/>
    </source>
</evidence>
<protein>
    <recommendedName>
        <fullName evidence="5">Curlin associated repeat-containing protein</fullName>
    </recommendedName>
</protein>
<reference evidence="3" key="1">
    <citation type="submission" date="2016-09" db="EMBL/GenBank/DDBJ databases">
        <title>Genome sequence of Chlorobaculum limnaeum.</title>
        <authorList>
            <person name="Liu Z."/>
            <person name="Tank M."/>
            <person name="Bryant D.A."/>
        </authorList>
    </citation>
    <scope>NUCLEOTIDE SEQUENCE [LARGE SCALE GENOMIC DNA]</scope>
    <source>
        <strain evidence="3">DSM 1677</strain>
    </source>
</reference>
<keyword evidence="4" id="KW-1185">Reference proteome</keyword>
<proteinExistence type="inferred from homology"/>
<evidence type="ECO:0000256" key="1">
    <source>
        <dbReference type="ARBA" id="ARBA00009766"/>
    </source>
</evidence>
<dbReference type="InterPro" id="IPR009742">
    <property type="entry name" value="Curlin_rpt"/>
</dbReference>
<evidence type="ECO:0000256" key="2">
    <source>
        <dbReference type="ARBA" id="ARBA00022729"/>
    </source>
</evidence>
<dbReference type="GO" id="GO:0007155">
    <property type="term" value="P:cell adhesion"/>
    <property type="evidence" value="ECO:0007669"/>
    <property type="project" value="InterPro"/>
</dbReference>
<dbReference type="GO" id="GO:0009289">
    <property type="term" value="C:pilus"/>
    <property type="evidence" value="ECO:0007669"/>
    <property type="project" value="InterPro"/>
</dbReference>
<evidence type="ECO:0000313" key="3">
    <source>
        <dbReference type="EMBL" id="AOS82978.1"/>
    </source>
</evidence>
<keyword evidence="2" id="KW-0732">Signal</keyword>
<dbReference type="Proteomes" id="UP000095185">
    <property type="component" value="Chromosome"/>
</dbReference>
<dbReference type="STRING" id="274537.BIU88_01745"/>
<dbReference type="Pfam" id="PF07012">
    <property type="entry name" value="Curlin_rpt"/>
    <property type="match status" value="1"/>
</dbReference>
<organism evidence="3 4">
    <name type="scientific">Chlorobaculum limnaeum</name>
    <dbReference type="NCBI Taxonomy" id="274537"/>
    <lineage>
        <taxon>Bacteria</taxon>
        <taxon>Pseudomonadati</taxon>
        <taxon>Chlorobiota</taxon>
        <taxon>Chlorobiia</taxon>
        <taxon>Chlorobiales</taxon>
        <taxon>Chlorobiaceae</taxon>
        <taxon>Chlorobaculum</taxon>
    </lineage>
</organism>
<dbReference type="KEGG" id="clz:BIU88_01745"/>
<dbReference type="AlphaFoldDB" id="A0A1D8D559"/>
<sequence length="286" mass="30760">MKSGFLIVQLVLTIRIAEKPEGIMLQEMKLKLSGLAVLLLSSNPVMADEAIIHNMSGSHTNIVQITQYGGIFNANYSEIYQDYDALNEHAFITQAGYGNQYASLYQNGGDNEVNVTQSGNHGTAFVYEGYYCFNSNATIIQDFNSTNAYALIDQNTDYGYGFNNSAYIFQNSLTGDVATIIQQGGNNNASITQENNAGMEMASSTQTGDFNSAIITQTYGASDQIIIRQSGSGNQSAVQQVSTYLCNASVDQSGESNIASINQTGSFKVATVTQTGSANNIAIIQH</sequence>